<keyword evidence="2" id="KW-1185">Reference proteome</keyword>
<dbReference type="STRING" id="1416778.SAMN05443633_11227"/>
<dbReference type="AlphaFoldDB" id="A0A1M5I7B5"/>
<dbReference type="RefSeq" id="WP_072961383.1">
    <property type="nucleotide sequence ID" value="NZ_FQUT01000012.1"/>
</dbReference>
<sequence length="475" mass="52494">MSKLTTNVGLDQFTYPGSTAQQTEFAEKSVSLLAEIINHKKFLSAVSAAKFSYCVLLDEHGRAQEVGNEKVIEVIQTGKEWKSAADGIVNLSINVKELKRRVVGVVYPPSPVINTNKRFFDYWLSSSDSLSLAAHWLHEWLHVAGFHHKGGAVDVNDLNYVVGKIAVEVGRSILKSTADKKSPNLGQGYLDAINNYFETVNAPSFVESDLDKSAQSSLQLAFLDLGGDSWQEQGKQYTIIPASSGKLRSLPVPESAVKALKVDVLAFYNDHLPDFLGGTKEGLFKVSINTLDPNSTAVSKNEVTVAIDFKVKDGNYAPGFLHKGIFKNVLFTDFVNIKFDLFEVDKDVDVYYDKVKKVIDSVPEMRTLDILNGIPYLNLATKLFDGIIKAFGKNADDHIWNEMPSLDIAPLLGGAFLRDGIYVIFEERNSKKEKVTTEDLQLKDKELVINGKKITRLPNHLILSVGISASSKSMS</sequence>
<proteinExistence type="predicted"/>
<evidence type="ECO:0000313" key="1">
    <source>
        <dbReference type="EMBL" id="SHG24214.1"/>
    </source>
</evidence>
<gene>
    <name evidence="1" type="ORF">SAMN05443633_11227</name>
</gene>
<protein>
    <submittedName>
        <fullName evidence="1">Uncharacterized protein</fullName>
    </submittedName>
</protein>
<reference evidence="2" key="1">
    <citation type="submission" date="2016-11" db="EMBL/GenBank/DDBJ databases">
        <authorList>
            <person name="Varghese N."/>
            <person name="Submissions S."/>
        </authorList>
    </citation>
    <scope>NUCLEOTIDE SEQUENCE [LARGE SCALE GENOMIC DNA]</scope>
    <source>
        <strain evidence="2">DSM 27619</strain>
    </source>
</reference>
<dbReference type="Proteomes" id="UP000184518">
    <property type="component" value="Unassembled WGS sequence"/>
</dbReference>
<dbReference type="OrthoDB" id="7432191at2"/>
<organism evidence="1 2">
    <name type="scientific">Chryseobacterium arachidis</name>
    <dbReference type="NCBI Taxonomy" id="1416778"/>
    <lineage>
        <taxon>Bacteria</taxon>
        <taxon>Pseudomonadati</taxon>
        <taxon>Bacteroidota</taxon>
        <taxon>Flavobacteriia</taxon>
        <taxon>Flavobacteriales</taxon>
        <taxon>Weeksellaceae</taxon>
        <taxon>Chryseobacterium group</taxon>
        <taxon>Chryseobacterium</taxon>
    </lineage>
</organism>
<accession>A0A1M5I7B5</accession>
<evidence type="ECO:0000313" key="2">
    <source>
        <dbReference type="Proteomes" id="UP000184518"/>
    </source>
</evidence>
<dbReference type="EMBL" id="FQUT01000012">
    <property type="protein sequence ID" value="SHG24214.1"/>
    <property type="molecule type" value="Genomic_DNA"/>
</dbReference>
<name>A0A1M5I7B5_9FLAO</name>